<accession>A0A085LM60</accession>
<feature type="region of interest" description="Disordered" evidence="2">
    <location>
        <begin position="104"/>
        <end position="125"/>
    </location>
</feature>
<evidence type="ECO:0000313" key="6">
    <source>
        <dbReference type="Proteomes" id="UP000030764"/>
    </source>
</evidence>
<dbReference type="Proteomes" id="UP000030764">
    <property type="component" value="Unassembled WGS sequence"/>
</dbReference>
<name>A0A085LM60_9BILA</name>
<proteinExistence type="predicted"/>
<dbReference type="Pfam" id="PF00017">
    <property type="entry name" value="SH2"/>
    <property type="match status" value="1"/>
</dbReference>
<dbReference type="PANTHER" id="PTHR14388">
    <property type="entry name" value="T CELL-SPECIFIC ADAPTER PROTEIN TSAD"/>
    <property type="match status" value="1"/>
</dbReference>
<evidence type="ECO:0000259" key="3">
    <source>
        <dbReference type="PROSITE" id="PS50001"/>
    </source>
</evidence>
<evidence type="ECO:0000313" key="4">
    <source>
        <dbReference type="EMBL" id="KFD46056.1"/>
    </source>
</evidence>
<reference evidence="4 6" key="1">
    <citation type="journal article" date="2014" name="Nat. Genet.">
        <title>Genome and transcriptome of the porcine whipworm Trichuris suis.</title>
        <authorList>
            <person name="Jex A.R."/>
            <person name="Nejsum P."/>
            <person name="Schwarz E.M."/>
            <person name="Hu L."/>
            <person name="Young N.D."/>
            <person name="Hall R.S."/>
            <person name="Korhonen P.K."/>
            <person name="Liao S."/>
            <person name="Thamsborg S."/>
            <person name="Xia J."/>
            <person name="Xu P."/>
            <person name="Wang S."/>
            <person name="Scheerlinck J.P."/>
            <person name="Hofmann A."/>
            <person name="Sternberg P.W."/>
            <person name="Wang J."/>
            <person name="Gasser R.B."/>
        </authorList>
    </citation>
    <scope>NUCLEOTIDE SEQUENCE [LARGE SCALE GENOMIC DNA]</scope>
    <source>
        <strain evidence="5">DCEP-RM93F</strain>
        <strain evidence="4">DCEP-RM93M</strain>
    </source>
</reference>
<protein>
    <recommendedName>
        <fullName evidence="3">SH2 domain-containing protein</fullName>
    </recommendedName>
</protein>
<dbReference type="SMART" id="SM00252">
    <property type="entry name" value="SH2"/>
    <property type="match status" value="1"/>
</dbReference>
<dbReference type="PROSITE" id="PS50001">
    <property type="entry name" value="SH2"/>
    <property type="match status" value="1"/>
</dbReference>
<evidence type="ECO:0000256" key="2">
    <source>
        <dbReference type="SAM" id="MobiDB-lite"/>
    </source>
</evidence>
<dbReference type="Proteomes" id="UP000030758">
    <property type="component" value="Unassembled WGS sequence"/>
</dbReference>
<dbReference type="SUPFAM" id="SSF55550">
    <property type="entry name" value="SH2 domain"/>
    <property type="match status" value="1"/>
</dbReference>
<dbReference type="PANTHER" id="PTHR14388:SF17">
    <property type="entry name" value="SH2 DOMAIN-CONTAINING PROTEIN"/>
    <property type="match status" value="1"/>
</dbReference>
<dbReference type="EMBL" id="KL367577">
    <property type="protein sequence ID" value="KFD63243.1"/>
    <property type="molecule type" value="Genomic_DNA"/>
</dbReference>
<keyword evidence="1" id="KW-0727">SH2 domain</keyword>
<dbReference type="PRINTS" id="PR00401">
    <property type="entry name" value="SH2DOMAIN"/>
</dbReference>
<dbReference type="InterPro" id="IPR036860">
    <property type="entry name" value="SH2_dom_sf"/>
</dbReference>
<dbReference type="InterPro" id="IPR000980">
    <property type="entry name" value="SH2"/>
</dbReference>
<sequence length="385" mass="43684">MSILEKILKDLYVDPVLLAELDEEQKQLLFCKMREEQVRRWIVHEKELEATENGSSAQKARSPCRVRWLLDDRGEPWVWVMGDDVDGYRSVDEAIRRRINLATTTSDANQSSSDSIIAKDPSSTATDQISFQQVNGGDAVNTLVSTQDDVQKPTALTDDWQLEFASFTEANSPPKGVPKIPVSEEELQDVEREIRLMARRAREQHWLQTLSAESRLRASNKSRLKRQDNVVPHLNAQHSSDQVLNLSRSAIVNWYKTEEFPRGAGVDKNGRHFCAWFHGLVSRPEAEQLLSSHPVGAFLVRVSEKICGYVLSYQAGYKVKHFMVLSVPEGYHFIGSTQIVHSSLNELVDHHRFTPITDAGVEVLREPIGQAKLPPDYAELLDLFR</sequence>
<dbReference type="EMBL" id="KL363397">
    <property type="protein sequence ID" value="KFD46056.1"/>
    <property type="molecule type" value="Genomic_DNA"/>
</dbReference>
<gene>
    <name evidence="4" type="ORF">M513_13060</name>
    <name evidence="5" type="ORF">M514_13060</name>
</gene>
<feature type="domain" description="SH2" evidence="3">
    <location>
        <begin position="276"/>
        <end position="368"/>
    </location>
</feature>
<evidence type="ECO:0000313" key="5">
    <source>
        <dbReference type="EMBL" id="KFD63243.1"/>
    </source>
</evidence>
<dbReference type="Gene3D" id="3.30.505.10">
    <property type="entry name" value="SH2 domain"/>
    <property type="match status" value="1"/>
</dbReference>
<keyword evidence="6" id="KW-1185">Reference proteome</keyword>
<dbReference type="GO" id="GO:0005737">
    <property type="term" value="C:cytoplasm"/>
    <property type="evidence" value="ECO:0007669"/>
    <property type="project" value="TreeGrafter"/>
</dbReference>
<organism evidence="4 6">
    <name type="scientific">Trichuris suis</name>
    <name type="common">pig whipworm</name>
    <dbReference type="NCBI Taxonomy" id="68888"/>
    <lineage>
        <taxon>Eukaryota</taxon>
        <taxon>Metazoa</taxon>
        <taxon>Ecdysozoa</taxon>
        <taxon>Nematoda</taxon>
        <taxon>Enoplea</taxon>
        <taxon>Dorylaimia</taxon>
        <taxon>Trichinellida</taxon>
        <taxon>Trichuridae</taxon>
        <taxon>Trichuris</taxon>
    </lineage>
</organism>
<dbReference type="AlphaFoldDB" id="A0A085LM60"/>
<evidence type="ECO:0000256" key="1">
    <source>
        <dbReference type="PROSITE-ProRule" id="PRU00191"/>
    </source>
</evidence>